<protein>
    <submittedName>
        <fullName evidence="1">Uncharacterized protein</fullName>
    </submittedName>
</protein>
<reference evidence="1 2" key="1">
    <citation type="submission" date="2020-02" db="EMBL/GenBank/DDBJ databases">
        <title>Genome sequencing for Draconibacterium sp. strain M1.</title>
        <authorList>
            <person name="Park S.-J."/>
        </authorList>
    </citation>
    <scope>NUCLEOTIDE SEQUENCE [LARGE SCALE GENOMIC DNA]</scope>
    <source>
        <strain evidence="1 2">M1</strain>
    </source>
</reference>
<sequence length="182" mass="20701">MKLRYLTLLIFLVGCKSGMITQKSSMNIPDREFSSSYAGTENNIPYYSSNEFTNNALKSYTLDYLKSAFAGKNETSKTPVDNLHDNSIVDTIYHFSDNSNEIEYYKGTHANFITKFDVTDSQYDLYGGISAGTRKDDFTKAFNIENKTGDVVNIGNASQTAIYTFYFRNNKIQRISSLFYID</sequence>
<gene>
    <name evidence="1" type="ORF">G0Q07_17175</name>
</gene>
<dbReference type="AlphaFoldDB" id="A0A6C0RJI2"/>
<evidence type="ECO:0000313" key="2">
    <source>
        <dbReference type="Proteomes" id="UP000474630"/>
    </source>
</evidence>
<dbReference type="KEGG" id="drc:G0Q07_17175"/>
<proteinExistence type="predicted"/>
<dbReference type="RefSeq" id="WP_163348303.1">
    <property type="nucleotide sequence ID" value="NZ_CP048409.1"/>
</dbReference>
<dbReference type="PROSITE" id="PS51257">
    <property type="entry name" value="PROKAR_LIPOPROTEIN"/>
    <property type="match status" value="1"/>
</dbReference>
<organism evidence="1 2">
    <name type="scientific">Draconibacterium halophilum</name>
    <dbReference type="NCBI Taxonomy" id="2706887"/>
    <lineage>
        <taxon>Bacteria</taxon>
        <taxon>Pseudomonadati</taxon>
        <taxon>Bacteroidota</taxon>
        <taxon>Bacteroidia</taxon>
        <taxon>Marinilabiliales</taxon>
        <taxon>Prolixibacteraceae</taxon>
        <taxon>Draconibacterium</taxon>
    </lineage>
</organism>
<dbReference type="EMBL" id="CP048409">
    <property type="protein sequence ID" value="QIA09331.1"/>
    <property type="molecule type" value="Genomic_DNA"/>
</dbReference>
<name>A0A6C0RJI2_9BACT</name>
<evidence type="ECO:0000313" key="1">
    <source>
        <dbReference type="EMBL" id="QIA09331.1"/>
    </source>
</evidence>
<dbReference type="Proteomes" id="UP000474630">
    <property type="component" value="Chromosome"/>
</dbReference>
<accession>A0A6C0RJI2</accession>
<keyword evidence="2" id="KW-1185">Reference proteome</keyword>